<dbReference type="PANTHER" id="PTHR37422">
    <property type="entry name" value="TEICHURONIC ACID BIOSYNTHESIS PROTEIN TUAE"/>
    <property type="match status" value="1"/>
</dbReference>
<keyword evidence="4 5" id="KW-0472">Membrane</keyword>
<evidence type="ECO:0000256" key="2">
    <source>
        <dbReference type="ARBA" id="ARBA00022692"/>
    </source>
</evidence>
<keyword evidence="3 5" id="KW-1133">Transmembrane helix</keyword>
<evidence type="ECO:0000313" key="8">
    <source>
        <dbReference type="Proteomes" id="UP000561459"/>
    </source>
</evidence>
<feature type="transmembrane region" description="Helical" evidence="5">
    <location>
        <begin position="172"/>
        <end position="190"/>
    </location>
</feature>
<feature type="transmembrane region" description="Helical" evidence="5">
    <location>
        <begin position="131"/>
        <end position="152"/>
    </location>
</feature>
<dbReference type="InterPro" id="IPR051533">
    <property type="entry name" value="WaaL-like"/>
</dbReference>
<dbReference type="AlphaFoldDB" id="A0A7W6FXD4"/>
<organism evidence="7 8">
    <name type="scientific">Novosphingobium fluoreni</name>
    <dbReference type="NCBI Taxonomy" id="1391222"/>
    <lineage>
        <taxon>Bacteria</taxon>
        <taxon>Pseudomonadati</taxon>
        <taxon>Pseudomonadota</taxon>
        <taxon>Alphaproteobacteria</taxon>
        <taxon>Sphingomonadales</taxon>
        <taxon>Sphingomonadaceae</taxon>
        <taxon>Novosphingobium</taxon>
    </lineage>
</organism>
<feature type="transmembrane region" description="Helical" evidence="5">
    <location>
        <begin position="79"/>
        <end position="96"/>
    </location>
</feature>
<evidence type="ECO:0000256" key="5">
    <source>
        <dbReference type="SAM" id="Phobius"/>
    </source>
</evidence>
<comment type="subcellular location">
    <subcellularLocation>
        <location evidence="1">Membrane</location>
        <topology evidence="1">Multi-pass membrane protein</topology>
    </subcellularLocation>
</comment>
<evidence type="ECO:0000313" key="7">
    <source>
        <dbReference type="EMBL" id="MBB3938910.1"/>
    </source>
</evidence>
<feature type="transmembrane region" description="Helical" evidence="5">
    <location>
        <begin position="102"/>
        <end position="119"/>
    </location>
</feature>
<evidence type="ECO:0000256" key="1">
    <source>
        <dbReference type="ARBA" id="ARBA00004141"/>
    </source>
</evidence>
<dbReference type="PANTHER" id="PTHR37422:SF13">
    <property type="entry name" value="LIPOPOLYSACCHARIDE BIOSYNTHESIS PROTEIN PA4999-RELATED"/>
    <property type="match status" value="1"/>
</dbReference>
<protein>
    <submittedName>
        <fullName evidence="7">O-antigen ligase</fullName>
    </submittedName>
</protein>
<evidence type="ECO:0000256" key="4">
    <source>
        <dbReference type="ARBA" id="ARBA00023136"/>
    </source>
</evidence>
<dbReference type="Proteomes" id="UP000561459">
    <property type="component" value="Unassembled WGS sequence"/>
</dbReference>
<feature type="transmembrane region" description="Helical" evidence="5">
    <location>
        <begin position="19"/>
        <end position="36"/>
    </location>
</feature>
<gene>
    <name evidence="7" type="ORF">GGR39_000539</name>
</gene>
<dbReference type="RefSeq" id="WP_183615746.1">
    <property type="nucleotide sequence ID" value="NZ_JACIDY010000001.1"/>
</dbReference>
<reference evidence="7 8" key="1">
    <citation type="submission" date="2020-08" db="EMBL/GenBank/DDBJ databases">
        <title>Genomic Encyclopedia of Type Strains, Phase IV (KMG-IV): sequencing the most valuable type-strain genomes for metagenomic binning, comparative biology and taxonomic classification.</title>
        <authorList>
            <person name="Goeker M."/>
        </authorList>
    </citation>
    <scope>NUCLEOTIDE SEQUENCE [LARGE SCALE GENOMIC DNA]</scope>
    <source>
        <strain evidence="7 8">DSM 27568</strain>
    </source>
</reference>
<feature type="transmembrane region" description="Helical" evidence="5">
    <location>
        <begin position="247"/>
        <end position="268"/>
    </location>
</feature>
<dbReference type="GO" id="GO:0016874">
    <property type="term" value="F:ligase activity"/>
    <property type="evidence" value="ECO:0007669"/>
    <property type="project" value="UniProtKB-KW"/>
</dbReference>
<feature type="transmembrane region" description="Helical" evidence="5">
    <location>
        <begin position="336"/>
        <end position="354"/>
    </location>
</feature>
<dbReference type="Pfam" id="PF04932">
    <property type="entry name" value="Wzy_C"/>
    <property type="match status" value="1"/>
</dbReference>
<feature type="transmembrane region" description="Helical" evidence="5">
    <location>
        <begin position="197"/>
        <end position="215"/>
    </location>
</feature>
<accession>A0A7W6FXD4</accession>
<feature type="domain" description="O-antigen ligase-related" evidence="6">
    <location>
        <begin position="201"/>
        <end position="344"/>
    </location>
</feature>
<proteinExistence type="predicted"/>
<sequence length="431" mass="47993">MRTGVNQANDQRTLLIDKILFALVLLYGSRAWIYPYDVQTQLEIDAPLIFQFQIFAQLLGLVGIFRLGPVKIVHTASNWLMLWALVGLGAISYFWSVTPFNTFGMARAMILTLLSCMYFGRAMRSEDIMKVASFVISSIIIASVILAIVSPYGRSEGAHLGSWRGLYSHKNGFGEAASIAMIFFGTRILYANKFISWWSIVFLVSMVCCFFSDSANSMGSALAGLTGVAMVKASKAVFRGRVARQTLFFAIFFVVILLIYFVAVDLVLSLGRDLTFTGRTRIWSFYMNYVEQRPALGWGWTSSAANEVFVQNLRDFLDLPYIRSAHSAYITMLVELGYFGLTLYAAWLLSTLFGAFGKASRDNDELSLVCGAMCTGMITFGFFEVSGGFIPSLWLILVVTCTVSRKFSARRVGADVADDVIRTLGRRKVNM</sequence>
<keyword evidence="2 5" id="KW-0812">Transmembrane</keyword>
<dbReference type="EMBL" id="JACIDY010000001">
    <property type="protein sequence ID" value="MBB3938910.1"/>
    <property type="molecule type" value="Genomic_DNA"/>
</dbReference>
<feature type="transmembrane region" description="Helical" evidence="5">
    <location>
        <begin position="48"/>
        <end position="67"/>
    </location>
</feature>
<comment type="caution">
    <text evidence="7">The sequence shown here is derived from an EMBL/GenBank/DDBJ whole genome shotgun (WGS) entry which is preliminary data.</text>
</comment>
<name>A0A7W6FXD4_9SPHN</name>
<keyword evidence="7" id="KW-0436">Ligase</keyword>
<evidence type="ECO:0000259" key="6">
    <source>
        <dbReference type="Pfam" id="PF04932"/>
    </source>
</evidence>
<dbReference type="InterPro" id="IPR007016">
    <property type="entry name" value="O-antigen_ligase-rel_domated"/>
</dbReference>
<dbReference type="GO" id="GO:0016020">
    <property type="term" value="C:membrane"/>
    <property type="evidence" value="ECO:0007669"/>
    <property type="project" value="UniProtKB-SubCell"/>
</dbReference>
<keyword evidence="8" id="KW-1185">Reference proteome</keyword>
<evidence type="ECO:0000256" key="3">
    <source>
        <dbReference type="ARBA" id="ARBA00022989"/>
    </source>
</evidence>